<keyword evidence="4" id="KW-0732">Signal</keyword>
<dbReference type="STRING" id="945553.A0A0D2PUU1"/>
<evidence type="ECO:0000313" key="7">
    <source>
        <dbReference type="Proteomes" id="UP000054270"/>
    </source>
</evidence>
<dbReference type="OrthoDB" id="10251412at2759"/>
<evidence type="ECO:0000256" key="1">
    <source>
        <dbReference type="ARBA" id="ARBA00022741"/>
    </source>
</evidence>
<dbReference type="Pfam" id="PF25426">
    <property type="entry name" value="AAA_lid_BCS1"/>
    <property type="match status" value="1"/>
</dbReference>
<evidence type="ECO:0000256" key="4">
    <source>
        <dbReference type="SAM" id="SignalP"/>
    </source>
</evidence>
<accession>A0A0D2PUU1</accession>
<gene>
    <name evidence="6" type="ORF">HYPSUDRAFT_201389</name>
</gene>
<feature type="compositionally biased region" description="Pro residues" evidence="3">
    <location>
        <begin position="27"/>
        <end position="40"/>
    </location>
</feature>
<evidence type="ECO:0000259" key="5">
    <source>
        <dbReference type="Pfam" id="PF25426"/>
    </source>
</evidence>
<name>A0A0D2PUU1_HYPSF</name>
<dbReference type="GO" id="GO:0005524">
    <property type="term" value="F:ATP binding"/>
    <property type="evidence" value="ECO:0007669"/>
    <property type="project" value="UniProtKB-KW"/>
</dbReference>
<dbReference type="EMBL" id="KN817543">
    <property type="protein sequence ID" value="KJA23360.1"/>
    <property type="molecule type" value="Genomic_DNA"/>
</dbReference>
<dbReference type="InterPro" id="IPR057495">
    <property type="entry name" value="AAA_lid_BCS1"/>
</dbReference>
<keyword evidence="7" id="KW-1185">Reference proteome</keyword>
<feature type="domain" description="Mitochondrial chaperone BCS1-like ATPase lid" evidence="5">
    <location>
        <begin position="77"/>
        <end position="118"/>
    </location>
</feature>
<proteinExistence type="predicted"/>
<evidence type="ECO:0000313" key="6">
    <source>
        <dbReference type="EMBL" id="KJA23360.1"/>
    </source>
</evidence>
<dbReference type="AlphaFoldDB" id="A0A0D2PUU1"/>
<feature type="region of interest" description="Disordered" evidence="3">
    <location>
        <begin position="124"/>
        <end position="144"/>
    </location>
</feature>
<evidence type="ECO:0000256" key="2">
    <source>
        <dbReference type="ARBA" id="ARBA00022840"/>
    </source>
</evidence>
<sequence>MSFALSATSLLSCTTLLTIASSNGTVSPPPPTLSRPPAPTPAAAVLDKDQFGTTNTAYLPPPPDPSLMKVKLLDKRTLAALAKKFADGLPDDEFSMVGLQGYLLKHKSQPEAAANGVEVWVQGERKKETRKIHEKPQEDGQCSA</sequence>
<protein>
    <recommendedName>
        <fullName evidence="5">Mitochondrial chaperone BCS1-like ATPase lid domain-containing protein</fullName>
    </recommendedName>
</protein>
<keyword evidence="1" id="KW-0547">Nucleotide-binding</keyword>
<feature type="signal peptide" evidence="4">
    <location>
        <begin position="1"/>
        <end position="24"/>
    </location>
</feature>
<feature type="region of interest" description="Disordered" evidence="3">
    <location>
        <begin position="22"/>
        <end position="64"/>
    </location>
</feature>
<keyword evidence="2" id="KW-0067">ATP-binding</keyword>
<dbReference type="Proteomes" id="UP000054270">
    <property type="component" value="Unassembled WGS sequence"/>
</dbReference>
<organism evidence="6 7">
    <name type="scientific">Hypholoma sublateritium (strain FD-334 SS-4)</name>
    <dbReference type="NCBI Taxonomy" id="945553"/>
    <lineage>
        <taxon>Eukaryota</taxon>
        <taxon>Fungi</taxon>
        <taxon>Dikarya</taxon>
        <taxon>Basidiomycota</taxon>
        <taxon>Agaricomycotina</taxon>
        <taxon>Agaricomycetes</taxon>
        <taxon>Agaricomycetidae</taxon>
        <taxon>Agaricales</taxon>
        <taxon>Agaricineae</taxon>
        <taxon>Strophariaceae</taxon>
        <taxon>Hypholoma</taxon>
    </lineage>
</organism>
<feature type="chain" id="PRO_5002249768" description="Mitochondrial chaperone BCS1-like ATPase lid domain-containing protein" evidence="4">
    <location>
        <begin position="25"/>
        <end position="144"/>
    </location>
</feature>
<evidence type="ECO:0000256" key="3">
    <source>
        <dbReference type="SAM" id="MobiDB-lite"/>
    </source>
</evidence>
<reference evidence="7" key="1">
    <citation type="submission" date="2014-04" db="EMBL/GenBank/DDBJ databases">
        <title>Evolutionary Origins and Diversification of the Mycorrhizal Mutualists.</title>
        <authorList>
            <consortium name="DOE Joint Genome Institute"/>
            <consortium name="Mycorrhizal Genomics Consortium"/>
            <person name="Kohler A."/>
            <person name="Kuo A."/>
            <person name="Nagy L.G."/>
            <person name="Floudas D."/>
            <person name="Copeland A."/>
            <person name="Barry K.W."/>
            <person name="Cichocki N."/>
            <person name="Veneault-Fourrey C."/>
            <person name="LaButti K."/>
            <person name="Lindquist E.A."/>
            <person name="Lipzen A."/>
            <person name="Lundell T."/>
            <person name="Morin E."/>
            <person name="Murat C."/>
            <person name="Riley R."/>
            <person name="Ohm R."/>
            <person name="Sun H."/>
            <person name="Tunlid A."/>
            <person name="Henrissat B."/>
            <person name="Grigoriev I.V."/>
            <person name="Hibbett D.S."/>
            <person name="Martin F."/>
        </authorList>
    </citation>
    <scope>NUCLEOTIDE SEQUENCE [LARGE SCALE GENOMIC DNA]</scope>
    <source>
        <strain evidence="7">FD-334 SS-4</strain>
    </source>
</reference>